<dbReference type="PROSITE" id="PS51104">
    <property type="entry name" value="PTS_EIIC_TYPE_2"/>
    <property type="match status" value="1"/>
</dbReference>
<dbReference type="GO" id="GO:0005886">
    <property type="term" value="C:plasma membrane"/>
    <property type="evidence" value="ECO:0007669"/>
    <property type="project" value="UniProtKB-SubCell"/>
</dbReference>
<keyword evidence="8 9" id="KW-0472">Membrane</keyword>
<dbReference type="GO" id="GO:0090563">
    <property type="term" value="F:protein-phosphocysteine-sugar phosphotransferase activity"/>
    <property type="evidence" value="ECO:0007669"/>
    <property type="project" value="TreeGrafter"/>
</dbReference>
<feature type="transmembrane region" description="Helical" evidence="9">
    <location>
        <begin position="167"/>
        <end position="187"/>
    </location>
</feature>
<evidence type="ECO:0000256" key="8">
    <source>
        <dbReference type="ARBA" id="ARBA00023136"/>
    </source>
</evidence>
<proteinExistence type="predicted"/>
<evidence type="ECO:0000256" key="9">
    <source>
        <dbReference type="SAM" id="Phobius"/>
    </source>
</evidence>
<feature type="domain" description="PTS EIIC type-2" evidence="10">
    <location>
        <begin position="12"/>
        <end position="339"/>
    </location>
</feature>
<comment type="subcellular location">
    <subcellularLocation>
        <location evidence="1">Cell membrane</location>
        <topology evidence="1">Multi-pass membrane protein</topology>
    </subcellularLocation>
</comment>
<evidence type="ECO:0000256" key="7">
    <source>
        <dbReference type="ARBA" id="ARBA00022989"/>
    </source>
</evidence>
<evidence type="ECO:0000256" key="6">
    <source>
        <dbReference type="ARBA" id="ARBA00022692"/>
    </source>
</evidence>
<feature type="transmembrane region" description="Helical" evidence="9">
    <location>
        <begin position="307"/>
        <end position="327"/>
    </location>
</feature>
<dbReference type="PANTHER" id="PTHR30505">
    <property type="entry name" value="FRUCTOSE-LIKE PERMEASE"/>
    <property type="match status" value="1"/>
</dbReference>
<keyword evidence="6 9" id="KW-0812">Transmembrane</keyword>
<evidence type="ECO:0000256" key="5">
    <source>
        <dbReference type="ARBA" id="ARBA00022683"/>
    </source>
</evidence>
<dbReference type="AlphaFoldDB" id="A0A645B3N6"/>
<keyword evidence="2" id="KW-0813">Transport</keyword>
<feature type="transmembrane region" description="Helical" evidence="9">
    <location>
        <begin position="208"/>
        <end position="227"/>
    </location>
</feature>
<gene>
    <name evidence="11" type="primary">fruA_9</name>
    <name evidence="11" type="ORF">SDC9_103136</name>
</gene>
<protein>
    <submittedName>
        <fullName evidence="11">PTS system fructose-specific EIIB'BC component</fullName>
    </submittedName>
</protein>
<evidence type="ECO:0000259" key="10">
    <source>
        <dbReference type="PROSITE" id="PS51104"/>
    </source>
</evidence>
<evidence type="ECO:0000313" key="11">
    <source>
        <dbReference type="EMBL" id="MPM56334.1"/>
    </source>
</evidence>
<keyword evidence="3" id="KW-1003">Cell membrane</keyword>
<organism evidence="11">
    <name type="scientific">bioreactor metagenome</name>
    <dbReference type="NCBI Taxonomy" id="1076179"/>
    <lineage>
        <taxon>unclassified sequences</taxon>
        <taxon>metagenomes</taxon>
        <taxon>ecological metagenomes</taxon>
    </lineage>
</organism>
<comment type="caution">
    <text evidence="11">The sequence shown here is derived from an EMBL/GenBank/DDBJ whole genome shotgun (WGS) entry which is preliminary data.</text>
</comment>
<evidence type="ECO:0000256" key="1">
    <source>
        <dbReference type="ARBA" id="ARBA00004651"/>
    </source>
</evidence>
<dbReference type="GO" id="GO:0009401">
    <property type="term" value="P:phosphoenolpyruvate-dependent sugar phosphotransferase system"/>
    <property type="evidence" value="ECO:0007669"/>
    <property type="project" value="UniProtKB-KW"/>
</dbReference>
<evidence type="ECO:0000256" key="2">
    <source>
        <dbReference type="ARBA" id="ARBA00022448"/>
    </source>
</evidence>
<keyword evidence="4" id="KW-0762">Sugar transport</keyword>
<dbReference type="InterPro" id="IPR050864">
    <property type="entry name" value="Bacterial_PTS_Sugar_Transport"/>
</dbReference>
<feature type="transmembrane region" description="Helical" evidence="9">
    <location>
        <begin position="276"/>
        <end position="301"/>
    </location>
</feature>
<name>A0A645B3N6_9ZZZZ</name>
<reference evidence="11" key="1">
    <citation type="submission" date="2019-08" db="EMBL/GenBank/DDBJ databases">
        <authorList>
            <person name="Kucharzyk K."/>
            <person name="Murdoch R.W."/>
            <person name="Higgins S."/>
            <person name="Loffler F."/>
        </authorList>
    </citation>
    <scope>NUCLEOTIDE SEQUENCE</scope>
</reference>
<dbReference type="InterPro" id="IPR013014">
    <property type="entry name" value="PTS_EIIC_2"/>
</dbReference>
<evidence type="ECO:0000256" key="3">
    <source>
        <dbReference type="ARBA" id="ARBA00022475"/>
    </source>
</evidence>
<dbReference type="PANTHER" id="PTHR30505:SF0">
    <property type="entry name" value="FRUCTOSE-LIKE PTS SYSTEM EIIBC COMPONENT-RELATED"/>
    <property type="match status" value="1"/>
</dbReference>
<evidence type="ECO:0000256" key="4">
    <source>
        <dbReference type="ARBA" id="ARBA00022597"/>
    </source>
</evidence>
<feature type="transmembrane region" description="Helical" evidence="9">
    <location>
        <begin position="61"/>
        <end position="88"/>
    </location>
</feature>
<feature type="transmembrane region" description="Helical" evidence="9">
    <location>
        <begin position="20"/>
        <end position="40"/>
    </location>
</feature>
<sequence length="341" mass="36311">MSDGFKKGLNTAKMHLNAGFNGMLPLIIVGAIGMALSSILPKDGIFGDLFAFLNEIGLKRFDVFIALIIGQSLSGKVGLASGFILGYYSNQLGLGIFGGIVVGFIAGYSGLAFNRMKLEGSTKALLSLVVLPVITAVVGFFLIKYGISGPVKFIQDSLVNFLNNVSATSSVLLAIILGLMFGFDLGGPINKTAGLFTMISLTEGIRGPITYAAVAYMLPSMAAGLAIMLDRKKVLFDEDEHVQGPSVFALGFLSLSEPALPMMFSDMKFMVPANMICSALVCGLIAGFKIESTLALGFLNFAFMNKAILGVIIYLGCLALLTSLILIRRKFLYNKENCEEA</sequence>
<feature type="transmembrane region" description="Helical" evidence="9">
    <location>
        <begin position="125"/>
        <end position="147"/>
    </location>
</feature>
<accession>A0A645B3N6</accession>
<keyword evidence="5" id="KW-0598">Phosphotransferase system</keyword>
<keyword evidence="7 9" id="KW-1133">Transmembrane helix</keyword>
<feature type="transmembrane region" description="Helical" evidence="9">
    <location>
        <begin position="94"/>
        <end position="113"/>
    </location>
</feature>
<dbReference type="EMBL" id="VSSQ01015705">
    <property type="protein sequence ID" value="MPM56334.1"/>
    <property type="molecule type" value="Genomic_DNA"/>
</dbReference>